<feature type="chain" id="PRO_5047040602" evidence="1">
    <location>
        <begin position="20"/>
        <end position="412"/>
    </location>
</feature>
<dbReference type="PANTHER" id="PTHR43265:SF1">
    <property type="entry name" value="ESTERASE ESTD"/>
    <property type="match status" value="1"/>
</dbReference>
<evidence type="ECO:0000313" key="3">
    <source>
        <dbReference type="EMBL" id="BCS85351.1"/>
    </source>
</evidence>
<dbReference type="Pfam" id="PF12146">
    <property type="entry name" value="Hydrolase_4"/>
    <property type="match status" value="1"/>
</dbReference>
<dbReference type="PANTHER" id="PTHR43265">
    <property type="entry name" value="ESTERASE ESTD"/>
    <property type="match status" value="1"/>
</dbReference>
<gene>
    <name evidence="3" type="ORF">prwr041_12440</name>
</gene>
<evidence type="ECO:0000256" key="1">
    <source>
        <dbReference type="SAM" id="SignalP"/>
    </source>
</evidence>
<name>A0ABM7NXV3_9BACT</name>
<dbReference type="InterPro" id="IPR053145">
    <property type="entry name" value="AB_hydrolase_Est10"/>
</dbReference>
<reference evidence="3 4" key="1">
    <citation type="journal article" date="2022" name="Int. J. Syst. Evol. Microbiol.">
        <title>Prevotella herbatica sp. nov., a plant polysaccharide-decomposing anaerobic bacterium isolated from a methanogenic reactor.</title>
        <authorList>
            <person name="Uek A."/>
            <person name="Tonouchi A."/>
            <person name="Kaku N."/>
            <person name="Ueki K."/>
        </authorList>
    </citation>
    <scope>NUCLEOTIDE SEQUENCE [LARGE SCALE GENOMIC DNA]</scope>
    <source>
        <strain evidence="3 4">WR041</strain>
    </source>
</reference>
<proteinExistence type="predicted"/>
<dbReference type="InterPro" id="IPR029058">
    <property type="entry name" value="AB_hydrolase_fold"/>
</dbReference>
<dbReference type="GO" id="GO:0016787">
    <property type="term" value="F:hydrolase activity"/>
    <property type="evidence" value="ECO:0007669"/>
    <property type="project" value="UniProtKB-KW"/>
</dbReference>
<keyword evidence="4" id="KW-1185">Reference proteome</keyword>
<keyword evidence="1" id="KW-0732">Signal</keyword>
<feature type="signal peptide" evidence="1">
    <location>
        <begin position="1"/>
        <end position="19"/>
    </location>
</feature>
<dbReference type="SUPFAM" id="SSF53474">
    <property type="entry name" value="alpha/beta-Hydrolases"/>
    <property type="match status" value="1"/>
</dbReference>
<dbReference type="RefSeq" id="WP_207155499.1">
    <property type="nucleotide sequence ID" value="NZ_AP024484.1"/>
</dbReference>
<evidence type="ECO:0000259" key="2">
    <source>
        <dbReference type="Pfam" id="PF12146"/>
    </source>
</evidence>
<dbReference type="InterPro" id="IPR022742">
    <property type="entry name" value="Hydrolase_4"/>
</dbReference>
<dbReference type="Proteomes" id="UP001319045">
    <property type="component" value="Chromosome"/>
</dbReference>
<dbReference type="Gene3D" id="3.40.50.1820">
    <property type="entry name" value="alpha/beta hydrolase"/>
    <property type="match status" value="1"/>
</dbReference>
<evidence type="ECO:0000313" key="4">
    <source>
        <dbReference type="Proteomes" id="UP001319045"/>
    </source>
</evidence>
<organism evidence="3 4">
    <name type="scientific">Prevotella herbatica</name>
    <dbReference type="NCBI Taxonomy" id="2801997"/>
    <lineage>
        <taxon>Bacteria</taxon>
        <taxon>Pseudomonadati</taxon>
        <taxon>Bacteroidota</taxon>
        <taxon>Bacteroidia</taxon>
        <taxon>Bacteroidales</taxon>
        <taxon>Prevotellaceae</taxon>
        <taxon>Prevotella</taxon>
    </lineage>
</organism>
<dbReference type="EMBL" id="AP024484">
    <property type="protein sequence ID" value="BCS85351.1"/>
    <property type="molecule type" value="Genomic_DNA"/>
</dbReference>
<keyword evidence="3" id="KW-0378">Hydrolase</keyword>
<protein>
    <submittedName>
        <fullName evidence="3">Alpha/beta hydrolase</fullName>
    </submittedName>
</protein>
<sequence>MKKLLSVIAIMLFVTTSYAQNRIDGVWTGKLNAGAQTLTIVIHVNHDSNGNTTSSLDSPDQGASDIPAKVDYCSADSIAISITNLGASFKGRLKGDEIIGGFSQMGYNFPLNLKRGEEKLNRPQNPAKPYPYKTEDVTFTNATDKAILAGTICYPINYQKGKTPVMLMVTGSGLENRDEEVFDHKPFLVIADYLARNGIATLRYDDRSFGESKGGDVKNATTKDFARDAEAGIAYLKSTKKFGKVGVLGHSEGGSIAFMLGAKDKVDFVISMAGIGAKGDTALTAQTNKAMELAGQTKRLTTLQFRISTTFQKSPWLNYFIDYDPAADIAATRCPVMAIDGDKDFQVISSLNLAGIKKNLHESRYNFIREYPSLNHLFQHCTTGAISEYRAIEETISPEVLSDMAKWINSLK</sequence>
<accession>A0ABM7NXV3</accession>
<feature type="domain" description="Serine aminopeptidase S33" evidence="2">
    <location>
        <begin position="190"/>
        <end position="293"/>
    </location>
</feature>